<organism evidence="1 2">
    <name type="scientific">Heterotrigona itama</name>
    <dbReference type="NCBI Taxonomy" id="395501"/>
    <lineage>
        <taxon>Eukaryota</taxon>
        <taxon>Metazoa</taxon>
        <taxon>Ecdysozoa</taxon>
        <taxon>Arthropoda</taxon>
        <taxon>Hexapoda</taxon>
        <taxon>Insecta</taxon>
        <taxon>Pterygota</taxon>
        <taxon>Neoptera</taxon>
        <taxon>Endopterygota</taxon>
        <taxon>Hymenoptera</taxon>
        <taxon>Apocrita</taxon>
        <taxon>Aculeata</taxon>
        <taxon>Apoidea</taxon>
        <taxon>Anthophila</taxon>
        <taxon>Apidae</taxon>
        <taxon>Heterotrigona</taxon>
    </lineage>
</organism>
<accession>A0A6V7GXE9</accession>
<sequence>ITQAKRIISLLLLSSNFYPVILYRRIQKKKKKKTTNYCIRFGHSLWSANQLPAQEAWAIKIFAGLAFDPDGDHCVSLLGEISQNFTYRGEFFRMEEIYVSGEIRGTFICAVIGPMDSNYTGRRINIGGLTDCVARNKD</sequence>
<dbReference type="EMBL" id="CAJDYZ010003553">
    <property type="protein sequence ID" value="CAD1470226.1"/>
    <property type="molecule type" value="Genomic_DNA"/>
</dbReference>
<evidence type="ECO:0000313" key="1">
    <source>
        <dbReference type="EMBL" id="CAD1470226.1"/>
    </source>
</evidence>
<reference evidence="1" key="1">
    <citation type="submission" date="2020-07" db="EMBL/GenBank/DDBJ databases">
        <authorList>
            <person name="Nazaruddin N."/>
        </authorList>
    </citation>
    <scope>NUCLEOTIDE SEQUENCE</scope>
</reference>
<dbReference type="AlphaFoldDB" id="A0A6V7GXE9"/>
<name>A0A6V7GXE9_9HYME</name>
<keyword evidence="2" id="KW-1185">Reference proteome</keyword>
<comment type="caution">
    <text evidence="1">The sequence shown here is derived from an EMBL/GenBank/DDBJ whole genome shotgun (WGS) entry which is preliminary data.</text>
</comment>
<evidence type="ECO:0000313" key="2">
    <source>
        <dbReference type="Proteomes" id="UP000752696"/>
    </source>
</evidence>
<protein>
    <submittedName>
        <fullName evidence="1">Uncharacterized protein</fullName>
    </submittedName>
</protein>
<dbReference type="OrthoDB" id="10371882at2759"/>
<feature type="non-terminal residue" evidence="1">
    <location>
        <position position="1"/>
    </location>
</feature>
<dbReference type="Proteomes" id="UP000752696">
    <property type="component" value="Unassembled WGS sequence"/>
</dbReference>
<proteinExistence type="predicted"/>
<gene>
    <name evidence="1" type="ORF">MHI_LOCUS180951</name>
</gene>